<evidence type="ECO:0000313" key="5">
    <source>
        <dbReference type="Proteomes" id="UP000187941"/>
    </source>
</evidence>
<keyword evidence="2" id="KW-0012">Acyltransferase</keyword>
<name>A0A1P9WS13_9BACT</name>
<dbReference type="EMBL" id="CP014263">
    <property type="protein sequence ID" value="AQG78140.1"/>
    <property type="molecule type" value="Genomic_DNA"/>
</dbReference>
<evidence type="ECO:0000259" key="3">
    <source>
        <dbReference type="PROSITE" id="PS51186"/>
    </source>
</evidence>
<sequence>MPDVLFTPKQLVLTDDETTTIRLLKPTDVLPLINYFGGLSEQTRSYFSPHSFDPVTVHQICNSVEQDDTIRLVAALPNGEIVAYLLLLPGATTSDLTRYGTAGVSVQPDTTYSFAPSIADAYQGRGLGGHLLQAAIDVARQMEKRQLILWGGVQANNERAVHFYQKHGFQKVAEFERNGLNYSMVLSIESR</sequence>
<evidence type="ECO:0000313" key="4">
    <source>
        <dbReference type="EMBL" id="AQG78140.1"/>
    </source>
</evidence>
<keyword evidence="1" id="KW-0808">Transferase</keyword>
<accession>A0A1P9WS13</accession>
<organism evidence="4 5">
    <name type="scientific">Spirosoma montaniterrae</name>
    <dbReference type="NCBI Taxonomy" id="1178516"/>
    <lineage>
        <taxon>Bacteria</taxon>
        <taxon>Pseudomonadati</taxon>
        <taxon>Bacteroidota</taxon>
        <taxon>Cytophagia</taxon>
        <taxon>Cytophagales</taxon>
        <taxon>Cytophagaceae</taxon>
        <taxon>Spirosoma</taxon>
    </lineage>
</organism>
<dbReference type="Pfam" id="PF00583">
    <property type="entry name" value="Acetyltransf_1"/>
    <property type="match status" value="1"/>
</dbReference>
<reference evidence="4 5" key="1">
    <citation type="submission" date="2016-01" db="EMBL/GenBank/DDBJ databases">
        <authorList>
            <person name="Oliw E.H."/>
        </authorList>
    </citation>
    <scope>NUCLEOTIDE SEQUENCE [LARGE SCALE GENOMIC DNA]</scope>
    <source>
        <strain evidence="4 5">DY10</strain>
    </source>
</reference>
<dbReference type="KEGG" id="smon:AWR27_01500"/>
<keyword evidence="5" id="KW-1185">Reference proteome</keyword>
<dbReference type="AlphaFoldDB" id="A0A1P9WS13"/>
<gene>
    <name evidence="4" type="ORF">AWR27_01500</name>
</gene>
<dbReference type="InterPro" id="IPR016181">
    <property type="entry name" value="Acyl_CoA_acyltransferase"/>
</dbReference>
<evidence type="ECO:0000256" key="1">
    <source>
        <dbReference type="ARBA" id="ARBA00022679"/>
    </source>
</evidence>
<dbReference type="Proteomes" id="UP000187941">
    <property type="component" value="Chromosome"/>
</dbReference>
<dbReference type="SUPFAM" id="SSF55729">
    <property type="entry name" value="Acyl-CoA N-acyltransferases (Nat)"/>
    <property type="match status" value="1"/>
</dbReference>
<proteinExistence type="predicted"/>
<feature type="domain" description="N-acetyltransferase" evidence="3">
    <location>
        <begin position="19"/>
        <end position="189"/>
    </location>
</feature>
<dbReference type="InterPro" id="IPR050832">
    <property type="entry name" value="Bact_Acetyltransf"/>
</dbReference>
<dbReference type="CDD" id="cd04301">
    <property type="entry name" value="NAT_SF"/>
    <property type="match status" value="1"/>
</dbReference>
<dbReference type="PANTHER" id="PTHR43877:SF2">
    <property type="entry name" value="AMINOALKYLPHOSPHONATE N-ACETYLTRANSFERASE-RELATED"/>
    <property type="match status" value="1"/>
</dbReference>
<evidence type="ECO:0000256" key="2">
    <source>
        <dbReference type="ARBA" id="ARBA00023315"/>
    </source>
</evidence>
<dbReference type="PROSITE" id="PS51186">
    <property type="entry name" value="GNAT"/>
    <property type="match status" value="1"/>
</dbReference>
<dbReference type="InterPro" id="IPR000182">
    <property type="entry name" value="GNAT_dom"/>
</dbReference>
<protein>
    <recommendedName>
        <fullName evidence="3">N-acetyltransferase domain-containing protein</fullName>
    </recommendedName>
</protein>
<dbReference type="Gene3D" id="3.40.630.30">
    <property type="match status" value="1"/>
</dbReference>
<dbReference type="GO" id="GO:0016747">
    <property type="term" value="F:acyltransferase activity, transferring groups other than amino-acyl groups"/>
    <property type="evidence" value="ECO:0007669"/>
    <property type="project" value="InterPro"/>
</dbReference>
<dbReference type="PANTHER" id="PTHR43877">
    <property type="entry name" value="AMINOALKYLPHOSPHONATE N-ACETYLTRANSFERASE-RELATED-RELATED"/>
    <property type="match status" value="1"/>
</dbReference>